<keyword evidence="2" id="KW-0805">Transcription regulation</keyword>
<evidence type="ECO:0000259" key="6">
    <source>
        <dbReference type="PROSITE" id="PS50977"/>
    </source>
</evidence>
<keyword evidence="4" id="KW-0804">Transcription</keyword>
<dbReference type="Gene3D" id="1.10.357.10">
    <property type="entry name" value="Tetracycline Repressor, domain 2"/>
    <property type="match status" value="1"/>
</dbReference>
<evidence type="ECO:0000313" key="7">
    <source>
        <dbReference type="EMBL" id="OCA82753.1"/>
    </source>
</evidence>
<dbReference type="InterPro" id="IPR039538">
    <property type="entry name" value="BetI_C"/>
</dbReference>
<dbReference type="PANTHER" id="PTHR30055">
    <property type="entry name" value="HTH-TYPE TRANSCRIPTIONAL REGULATOR RUTR"/>
    <property type="match status" value="1"/>
</dbReference>
<dbReference type="GO" id="GO:0000976">
    <property type="term" value="F:transcription cis-regulatory region binding"/>
    <property type="evidence" value="ECO:0007669"/>
    <property type="project" value="TreeGrafter"/>
</dbReference>
<name>A0A1B9AFY7_9BACI</name>
<dbReference type="PANTHER" id="PTHR30055:SF234">
    <property type="entry name" value="HTH-TYPE TRANSCRIPTIONAL REGULATOR BETI"/>
    <property type="match status" value="1"/>
</dbReference>
<dbReference type="InterPro" id="IPR001647">
    <property type="entry name" value="HTH_TetR"/>
</dbReference>
<dbReference type="SUPFAM" id="SSF48498">
    <property type="entry name" value="Tetracyclin repressor-like, C-terminal domain"/>
    <property type="match status" value="1"/>
</dbReference>
<dbReference type="PRINTS" id="PR00455">
    <property type="entry name" value="HTHTETR"/>
</dbReference>
<evidence type="ECO:0000313" key="8">
    <source>
        <dbReference type="Proteomes" id="UP000092578"/>
    </source>
</evidence>
<dbReference type="InterPro" id="IPR050109">
    <property type="entry name" value="HTH-type_TetR-like_transc_reg"/>
</dbReference>
<organism evidence="7 8">
    <name type="scientific">Pseudobacillus wudalianchiensis</name>
    <dbReference type="NCBI Taxonomy" id="1743143"/>
    <lineage>
        <taxon>Bacteria</taxon>
        <taxon>Bacillati</taxon>
        <taxon>Bacillota</taxon>
        <taxon>Bacilli</taxon>
        <taxon>Bacillales</taxon>
        <taxon>Bacillaceae</taxon>
        <taxon>Pseudobacillus</taxon>
    </lineage>
</organism>
<dbReference type="InterPro" id="IPR009057">
    <property type="entry name" value="Homeodomain-like_sf"/>
</dbReference>
<keyword evidence="1" id="KW-0678">Repressor</keyword>
<proteinExistence type="predicted"/>
<keyword evidence="8" id="KW-1185">Reference proteome</keyword>
<evidence type="ECO:0000256" key="1">
    <source>
        <dbReference type="ARBA" id="ARBA00022491"/>
    </source>
</evidence>
<dbReference type="PROSITE" id="PS01081">
    <property type="entry name" value="HTH_TETR_1"/>
    <property type="match status" value="1"/>
</dbReference>
<dbReference type="InterPro" id="IPR023772">
    <property type="entry name" value="DNA-bd_HTH_TetR-type_CS"/>
</dbReference>
<comment type="caution">
    <text evidence="7">The sequence shown here is derived from an EMBL/GenBank/DDBJ whole genome shotgun (WGS) entry which is preliminary data.</text>
</comment>
<evidence type="ECO:0000256" key="3">
    <source>
        <dbReference type="ARBA" id="ARBA00023125"/>
    </source>
</evidence>
<accession>A0A1B9AFY7</accession>
<dbReference type="Pfam" id="PF13977">
    <property type="entry name" value="TetR_C_6"/>
    <property type="match status" value="1"/>
</dbReference>
<dbReference type="AlphaFoldDB" id="A0A1B9AFY7"/>
<feature type="DNA-binding region" description="H-T-H motif" evidence="5">
    <location>
        <begin position="29"/>
        <end position="48"/>
    </location>
</feature>
<evidence type="ECO:0000256" key="4">
    <source>
        <dbReference type="ARBA" id="ARBA00023163"/>
    </source>
</evidence>
<feature type="domain" description="HTH tetR-type" evidence="6">
    <location>
        <begin position="6"/>
        <end position="66"/>
    </location>
</feature>
<gene>
    <name evidence="7" type="ORF">A8F95_13475</name>
</gene>
<dbReference type="InterPro" id="IPR036271">
    <property type="entry name" value="Tet_transcr_reg_TetR-rel_C_sf"/>
</dbReference>
<dbReference type="GO" id="GO:0003700">
    <property type="term" value="F:DNA-binding transcription factor activity"/>
    <property type="evidence" value="ECO:0007669"/>
    <property type="project" value="TreeGrafter"/>
</dbReference>
<dbReference type="EMBL" id="MAYT01000029">
    <property type="protein sequence ID" value="OCA82753.1"/>
    <property type="molecule type" value="Genomic_DNA"/>
</dbReference>
<dbReference type="Proteomes" id="UP000092578">
    <property type="component" value="Unassembled WGS sequence"/>
</dbReference>
<evidence type="ECO:0000256" key="5">
    <source>
        <dbReference type="PROSITE-ProRule" id="PRU00335"/>
    </source>
</evidence>
<reference evidence="8" key="1">
    <citation type="submission" date="2016-05" db="EMBL/GenBank/DDBJ databases">
        <authorList>
            <person name="Liu B."/>
            <person name="Wang J."/>
            <person name="Zhu Y."/>
            <person name="Liu G."/>
            <person name="Chen Q."/>
            <person name="Chen Z."/>
            <person name="Lan J."/>
            <person name="Che J."/>
            <person name="Ge C."/>
            <person name="Shi H."/>
            <person name="Pan Z."/>
            <person name="Liu X."/>
        </authorList>
    </citation>
    <scope>NUCLEOTIDE SEQUENCE [LARGE SCALE GENOMIC DNA]</scope>
    <source>
        <strain evidence="8">FJAT-27215</strain>
    </source>
</reference>
<sequence>MAKPNVIEKSDLLNFAKECLVDRGIEKFTLRAVAERAGVTQGTVYYHFRTKEQLLIDTVKDVCDRSWDELSESDGNMIKQALASAKSRCSHDSFYHKLFFILMAASMTNEKMREQLGDLLERENKALFQSLAKVWTQSPIKGISLETWAILLNAIVDGLAVQALMNKDFPVEQVYEALEQVLTSLSNLTMEKDSV</sequence>
<dbReference type="Pfam" id="PF00440">
    <property type="entry name" value="TetR_N"/>
    <property type="match status" value="1"/>
</dbReference>
<protein>
    <submittedName>
        <fullName evidence="7">TetR family transcriptional regulator</fullName>
    </submittedName>
</protein>
<dbReference type="SUPFAM" id="SSF46689">
    <property type="entry name" value="Homeodomain-like"/>
    <property type="match status" value="1"/>
</dbReference>
<evidence type="ECO:0000256" key="2">
    <source>
        <dbReference type="ARBA" id="ARBA00023015"/>
    </source>
</evidence>
<dbReference type="RefSeq" id="WP_065411628.1">
    <property type="nucleotide sequence ID" value="NZ_MAYT01000029.1"/>
</dbReference>
<keyword evidence="3 5" id="KW-0238">DNA-binding</keyword>
<dbReference type="PROSITE" id="PS50977">
    <property type="entry name" value="HTH_TETR_2"/>
    <property type="match status" value="1"/>
</dbReference>